<organism evidence="3">
    <name type="scientific">Bellilinea caldifistulae</name>
    <dbReference type="NCBI Taxonomy" id="360411"/>
    <lineage>
        <taxon>Bacteria</taxon>
        <taxon>Bacillati</taxon>
        <taxon>Chloroflexota</taxon>
        <taxon>Anaerolineae</taxon>
        <taxon>Anaerolineales</taxon>
        <taxon>Anaerolineaceae</taxon>
        <taxon>Bellilinea</taxon>
    </lineage>
</organism>
<evidence type="ECO:0000313" key="3">
    <source>
        <dbReference type="EMBL" id="HGS87903.1"/>
    </source>
</evidence>
<dbReference type="PROSITE" id="PS51257">
    <property type="entry name" value="PROKAR_LIPOPROTEIN"/>
    <property type="match status" value="1"/>
</dbReference>
<feature type="region of interest" description="Disordered" evidence="1">
    <location>
        <begin position="29"/>
        <end position="54"/>
    </location>
</feature>
<comment type="caution">
    <text evidence="3">The sequence shown here is derived from an EMBL/GenBank/DDBJ whole genome shotgun (WGS) entry which is preliminary data.</text>
</comment>
<dbReference type="Gene3D" id="3.40.190.10">
    <property type="entry name" value="Periplasmic binding protein-like II"/>
    <property type="match status" value="2"/>
</dbReference>
<keyword evidence="2" id="KW-0732">Signal</keyword>
<feature type="chain" id="PRO_5028227198" evidence="2">
    <location>
        <begin position="25"/>
        <end position="569"/>
    </location>
</feature>
<proteinExistence type="predicted"/>
<name>A0A7C4L2F6_9CHLR</name>
<dbReference type="PANTHER" id="PTHR43649">
    <property type="entry name" value="ARABINOSE-BINDING PROTEIN-RELATED"/>
    <property type="match status" value="1"/>
</dbReference>
<sequence>MFKKWTIKFALILVSLSLILSACATPAQPTAAPTGVSQQPTTPPEPPPAQAETPAYQWGEWRNTDPYRPYDERITVSVVKGGSESAGTLPAGETIENNRALKYIEDTLNIDITFKWVVTSDAFLDKLNLAIASKDIPDIMIVDPIQLQQLTEADAIEDLTPYIEKYANADILENYNQTKGVALQAATINGKIMGIPNVQPQADAPIMAFVRRDWLNKLGLEPPKTVEDIEKIARAFIEQDPDGNGVADTFGLTGSMNPINVPSNLHGFDAFFNAYGAFPELFYRDSSGKIIYGSLQPEVKEALALIARWYKDGLIDPEFATKDGGKSNEIPVAGKSGIMMGPWWIPWWPLVDSVTNDPNADWWPYLIQDKNGGQTFSMGDYTYSYVVVRKGYPHPEVALKILNIQNDLSYGLNNAPQFYPNFNEIWTLLLPIPFLIEQPYVVERMAREYRDALDGKLDPATFGEAMKVEFEQIKADVAAPRSDPSNWATRMARLEAGLLLAQGYNEVRTDPVAARVLSLDQNWPSLKKMEEETFLQIMTGARPLDDFDKFVQDWYKSGGQALLDKMNSQ</sequence>
<protein>
    <submittedName>
        <fullName evidence="3">Extracellular solute-binding protein</fullName>
    </submittedName>
</protein>
<evidence type="ECO:0000256" key="2">
    <source>
        <dbReference type="SAM" id="SignalP"/>
    </source>
</evidence>
<dbReference type="InterPro" id="IPR006059">
    <property type="entry name" value="SBP"/>
</dbReference>
<dbReference type="Pfam" id="PF01547">
    <property type="entry name" value="SBP_bac_1"/>
    <property type="match status" value="1"/>
</dbReference>
<dbReference type="EMBL" id="DSXR01000097">
    <property type="protein sequence ID" value="HGS87903.1"/>
    <property type="molecule type" value="Genomic_DNA"/>
</dbReference>
<dbReference type="SUPFAM" id="SSF53850">
    <property type="entry name" value="Periplasmic binding protein-like II"/>
    <property type="match status" value="1"/>
</dbReference>
<gene>
    <name evidence="3" type="ORF">ENT17_09825</name>
</gene>
<evidence type="ECO:0000256" key="1">
    <source>
        <dbReference type="SAM" id="MobiDB-lite"/>
    </source>
</evidence>
<accession>A0A7C4L2F6</accession>
<dbReference type="AlphaFoldDB" id="A0A7C4L2F6"/>
<dbReference type="CDD" id="cd13580">
    <property type="entry name" value="PBP2_AlgQ_like_1"/>
    <property type="match status" value="1"/>
</dbReference>
<feature type="compositionally biased region" description="Low complexity" evidence="1">
    <location>
        <begin position="29"/>
        <end position="40"/>
    </location>
</feature>
<dbReference type="InterPro" id="IPR050490">
    <property type="entry name" value="Bact_solute-bd_prot1"/>
</dbReference>
<feature type="signal peptide" evidence="2">
    <location>
        <begin position="1"/>
        <end position="24"/>
    </location>
</feature>
<reference evidence="3" key="1">
    <citation type="journal article" date="2020" name="mSystems">
        <title>Genome- and Community-Level Interaction Insights into Carbon Utilization and Element Cycling Functions of Hydrothermarchaeota in Hydrothermal Sediment.</title>
        <authorList>
            <person name="Zhou Z."/>
            <person name="Liu Y."/>
            <person name="Xu W."/>
            <person name="Pan J."/>
            <person name="Luo Z.H."/>
            <person name="Li M."/>
        </authorList>
    </citation>
    <scope>NUCLEOTIDE SEQUENCE [LARGE SCALE GENOMIC DNA]</scope>
    <source>
        <strain evidence="3">SpSt-556</strain>
    </source>
</reference>
<dbReference type="PANTHER" id="PTHR43649:SF12">
    <property type="entry name" value="DIACETYLCHITOBIOSE BINDING PROTEIN DASA"/>
    <property type="match status" value="1"/>
</dbReference>